<reference evidence="1" key="2">
    <citation type="submission" date="2018-12" db="EMBL/GenBank/DDBJ databases">
        <authorList>
            <consortium name="NCBI Pathogen Detection Project"/>
        </authorList>
    </citation>
    <scope>NUCLEOTIDE SEQUENCE</scope>
    <source>
        <strain evidence="1">CFSAN057139</strain>
    </source>
</reference>
<dbReference type="EMBL" id="DAAMUI010000002">
    <property type="protein sequence ID" value="HAC8203992.1"/>
    <property type="molecule type" value="Genomic_DNA"/>
</dbReference>
<dbReference type="AlphaFoldDB" id="A0A704QPF7"/>
<reference evidence="1" key="1">
    <citation type="journal article" date="2018" name="Genome Biol.">
        <title>SKESA: strategic k-mer extension for scrupulous assemblies.</title>
        <authorList>
            <person name="Souvorov A."/>
            <person name="Agarwala R."/>
            <person name="Lipman D.J."/>
        </authorList>
    </citation>
    <scope>NUCLEOTIDE SEQUENCE</scope>
    <source>
        <strain evidence="1">CFSAN057139</strain>
    </source>
</reference>
<organism evidence="1">
    <name type="scientific">Salmonella enterica</name>
    <name type="common">Salmonella choleraesuis</name>
    <dbReference type="NCBI Taxonomy" id="28901"/>
    <lineage>
        <taxon>Bacteria</taxon>
        <taxon>Pseudomonadati</taxon>
        <taxon>Pseudomonadota</taxon>
        <taxon>Gammaproteobacteria</taxon>
        <taxon>Enterobacterales</taxon>
        <taxon>Enterobacteriaceae</taxon>
        <taxon>Salmonella</taxon>
    </lineage>
</organism>
<protein>
    <submittedName>
        <fullName evidence="1">Uncharacterized protein</fullName>
    </submittedName>
</protein>
<accession>A0A704QPF7</accession>
<sequence>MNPYQDQHDTIDYNPCYGNMEDMVAHTGFGADRIIRYAELTGEMPEQYYSSGQMNSPTFWASRWRRDGKIYNTTYDNASSSDTPWTIIDTPRGYADVVMNGTQPEVPLADTCLAIPQNISGTLKKEENVNANESNSCSLHEHVNIGRYFYDKNILAAVIDN</sequence>
<gene>
    <name evidence="1" type="ORF">G0G76_02290</name>
</gene>
<comment type="caution">
    <text evidence="1">The sequence shown here is derived from an EMBL/GenBank/DDBJ whole genome shotgun (WGS) entry which is preliminary data.</text>
</comment>
<name>A0A704QPF7_SALER</name>
<proteinExistence type="predicted"/>
<evidence type="ECO:0000313" key="1">
    <source>
        <dbReference type="EMBL" id="HAC8203992.1"/>
    </source>
</evidence>